<dbReference type="InterPro" id="IPR036770">
    <property type="entry name" value="Ankyrin_rpt-contain_sf"/>
</dbReference>
<dbReference type="RefSeq" id="XP_056761766.1">
    <property type="nucleotide sequence ID" value="XM_056912917.1"/>
</dbReference>
<dbReference type="Gene3D" id="3.40.50.1580">
    <property type="entry name" value="Nucleoside phosphorylase domain"/>
    <property type="match status" value="1"/>
</dbReference>
<dbReference type="InterPro" id="IPR035994">
    <property type="entry name" value="Nucleoside_phosphorylase_sf"/>
</dbReference>
<dbReference type="SUPFAM" id="SSF52540">
    <property type="entry name" value="P-loop containing nucleoside triphosphate hydrolases"/>
    <property type="match status" value="1"/>
</dbReference>
<evidence type="ECO:0000256" key="1">
    <source>
        <dbReference type="ARBA" id="ARBA00022737"/>
    </source>
</evidence>
<feature type="repeat" description="ANK" evidence="2">
    <location>
        <begin position="840"/>
        <end position="872"/>
    </location>
</feature>
<dbReference type="GO" id="GO:0003824">
    <property type="term" value="F:catalytic activity"/>
    <property type="evidence" value="ECO:0007669"/>
    <property type="project" value="InterPro"/>
</dbReference>
<proteinExistence type="predicted"/>
<evidence type="ECO:0000313" key="5">
    <source>
        <dbReference type="EMBL" id="KAJ5438537.1"/>
    </source>
</evidence>
<feature type="repeat" description="ANK" evidence="2">
    <location>
        <begin position="1080"/>
        <end position="1112"/>
    </location>
</feature>
<dbReference type="Gene3D" id="3.40.50.300">
    <property type="entry name" value="P-loop containing nucleotide triphosphate hydrolases"/>
    <property type="match status" value="1"/>
</dbReference>
<feature type="repeat" description="ANK" evidence="2">
    <location>
        <begin position="1217"/>
        <end position="1249"/>
    </location>
</feature>
<dbReference type="PANTHER" id="PTHR46082">
    <property type="entry name" value="ATP/GTP-BINDING PROTEIN-RELATED"/>
    <property type="match status" value="1"/>
</dbReference>
<dbReference type="InterPro" id="IPR056884">
    <property type="entry name" value="NPHP3-like_N"/>
</dbReference>
<dbReference type="InterPro" id="IPR053137">
    <property type="entry name" value="NLR-like"/>
</dbReference>
<dbReference type="Gene3D" id="1.25.40.20">
    <property type="entry name" value="Ankyrin repeat-containing domain"/>
    <property type="match status" value="3"/>
</dbReference>
<dbReference type="GO" id="GO:0009116">
    <property type="term" value="P:nucleoside metabolic process"/>
    <property type="evidence" value="ECO:0007669"/>
    <property type="project" value="InterPro"/>
</dbReference>
<dbReference type="AlphaFoldDB" id="A0AAD6FZF6"/>
<dbReference type="PROSITE" id="PS50297">
    <property type="entry name" value="ANK_REP_REGION"/>
    <property type="match status" value="7"/>
</dbReference>
<dbReference type="Proteomes" id="UP001213681">
    <property type="component" value="Unassembled WGS sequence"/>
</dbReference>
<feature type="repeat" description="ANK" evidence="2">
    <location>
        <begin position="1183"/>
        <end position="1206"/>
    </location>
</feature>
<evidence type="ECO:0008006" key="7">
    <source>
        <dbReference type="Google" id="ProtNLM"/>
    </source>
</evidence>
<dbReference type="InterPro" id="IPR027417">
    <property type="entry name" value="P-loop_NTPase"/>
</dbReference>
<feature type="repeat" description="ANK" evidence="2">
    <location>
        <begin position="1120"/>
        <end position="1147"/>
    </location>
</feature>
<dbReference type="PANTHER" id="PTHR46082:SF11">
    <property type="entry name" value="AAA+ ATPASE DOMAIN-CONTAINING PROTEIN-RELATED"/>
    <property type="match status" value="1"/>
</dbReference>
<dbReference type="SMART" id="SM00248">
    <property type="entry name" value="ANK"/>
    <property type="match status" value="11"/>
</dbReference>
<dbReference type="EMBL" id="JAPVEA010000008">
    <property type="protein sequence ID" value="KAJ5438537.1"/>
    <property type="molecule type" value="Genomic_DNA"/>
</dbReference>
<dbReference type="PROSITE" id="PS50088">
    <property type="entry name" value="ANK_REPEAT"/>
    <property type="match status" value="9"/>
</dbReference>
<dbReference type="InterPro" id="IPR002110">
    <property type="entry name" value="Ankyrin_rpt"/>
</dbReference>
<comment type="caution">
    <text evidence="5">The sequence shown here is derived from an EMBL/GenBank/DDBJ whole genome shotgun (WGS) entry which is preliminary data.</text>
</comment>
<feature type="repeat" description="ANK" evidence="2">
    <location>
        <begin position="906"/>
        <end position="938"/>
    </location>
</feature>
<reference evidence="5" key="1">
    <citation type="submission" date="2022-12" db="EMBL/GenBank/DDBJ databases">
        <authorList>
            <person name="Petersen C."/>
        </authorList>
    </citation>
    <scope>NUCLEOTIDE SEQUENCE</scope>
    <source>
        <strain evidence="5">IBT 16125</strain>
    </source>
</reference>
<gene>
    <name evidence="5" type="ORF">N7458_009535</name>
</gene>
<feature type="domain" description="Nephrocystin 3-like N-terminal" evidence="4">
    <location>
        <begin position="385"/>
        <end position="549"/>
    </location>
</feature>
<evidence type="ECO:0000313" key="6">
    <source>
        <dbReference type="Proteomes" id="UP001213681"/>
    </source>
</evidence>
<name>A0AAD6FZF6_9EURO</name>
<feature type="repeat" description="ANK" evidence="2">
    <location>
        <begin position="873"/>
        <end position="905"/>
    </location>
</feature>
<dbReference type="Pfam" id="PF13637">
    <property type="entry name" value="Ank_4"/>
    <property type="match status" value="1"/>
</dbReference>
<dbReference type="Pfam" id="PF24883">
    <property type="entry name" value="NPHP3_N"/>
    <property type="match status" value="1"/>
</dbReference>
<feature type="repeat" description="ANK" evidence="2">
    <location>
        <begin position="1038"/>
        <end position="1070"/>
    </location>
</feature>
<evidence type="ECO:0000259" key="3">
    <source>
        <dbReference type="Pfam" id="PF22939"/>
    </source>
</evidence>
<evidence type="ECO:0000259" key="4">
    <source>
        <dbReference type="Pfam" id="PF24883"/>
    </source>
</evidence>
<organism evidence="5 6">
    <name type="scientific">Penicillium daleae</name>
    <dbReference type="NCBI Taxonomy" id="63821"/>
    <lineage>
        <taxon>Eukaryota</taxon>
        <taxon>Fungi</taxon>
        <taxon>Dikarya</taxon>
        <taxon>Ascomycota</taxon>
        <taxon>Pezizomycotina</taxon>
        <taxon>Eurotiomycetes</taxon>
        <taxon>Eurotiomycetidae</taxon>
        <taxon>Eurotiales</taxon>
        <taxon>Aspergillaceae</taxon>
        <taxon>Penicillium</taxon>
    </lineage>
</organism>
<keyword evidence="1" id="KW-0677">Repeat</keyword>
<reference evidence="5" key="2">
    <citation type="journal article" date="2023" name="IMA Fungus">
        <title>Comparative genomic study of the Penicillium genus elucidates a diverse pangenome and 15 lateral gene transfer events.</title>
        <authorList>
            <person name="Petersen C."/>
            <person name="Sorensen T."/>
            <person name="Nielsen M.R."/>
            <person name="Sondergaard T.E."/>
            <person name="Sorensen J.L."/>
            <person name="Fitzpatrick D.A."/>
            <person name="Frisvad J.C."/>
            <person name="Nielsen K.L."/>
        </authorList>
    </citation>
    <scope>NUCLEOTIDE SEQUENCE</scope>
    <source>
        <strain evidence="5">IBT 16125</strain>
    </source>
</reference>
<dbReference type="SUPFAM" id="SSF53167">
    <property type="entry name" value="Purine and uridine phosphorylases"/>
    <property type="match status" value="1"/>
</dbReference>
<sequence length="1279" mass="142631">MALRKLDHNAYTVGWVSALDCELIAARALLDEEDEALEPALHDANFYVLGRFEKHNVVITSTSGYGTNAATQAVTNMIRSFPNIRFGLMVGIGGAVPGEPNPSQPMKDIRLGDIVVSEPKGNHGGVLNYDMGKWRNDSEFSIESHLNSPPSILRQAVTQLRLDHRFRKGKMKQYTEQAIDLIRHLPDVDDASFPGWEEDRLFKADYDHVNPRHKDCRDCNSTQIVERSPRPSTIPAVHYGLIASGNAVMRSATLRDRLRDAWNVKCFEMEAAGLMNHFPCLIIRGLCDYSDSHKAKRWQAYAAVVAAAYAKDLLRIIGLERIKSTEAATDNMKEVINAISHVDDGVQKLRNAIDDTYRRKILDWLSPIDHESEQSDFFATRQESTGQWFLDSDEFQRWVNEPKQTLLCQGIPGAGKTVMTSIVVHDLHQRFSQVKGIGITYVYGNFLRRTEQQLSAILSSLLKQLCQSFLQLPPCVTEAYERFWTLRVHPSPEKLLHMLGTVMTSSQKTYVVVDALDEIETSDGTCRQLLAALFRLQQVAPMSLIASSRHVADITSTFRANGSHIMEIRALDDDIRSYIDSQLNKARPFVSGDQQLRSRIKETIVQAVDGMFLLAKLHLDSLGDKICKADIKTALTSLPTGGDAYDRVYDESMDRINSQTENLKNLARRALMWTVCTKSLLTVEGLQRALAITSAKKALDADNMPDIDLVIEVCSGLIKFDEKSKVIRLVHFTAQEYFQRKWKTWFADAHSEIAWACVFYLTWGKPKPEYGTEAPDSQWPSLYDYASSNWQYHALLDPTDDIFTRRLLEDPSIVAHWDQTTSPRCFCDDGPSTGCFIAPTNASPLHFAVYHGTETSVRLLLERGADCNKEDKYQRTPLAWAAEQSAVAAARSLLDTGANINHVDYLGCTPLSYAAAWGSPEMIQLLIDRGAIADRPDNAGQTAFAKTCYREDRDATIPIFVAHDPALVAELTDVEILDDIVQWARAHKGEEFVRMIEEKGPPEAKSASLLVASREGDIDDVKRLIREGANPDYREPVWGRSALSQAAEYDETAVVSHLLKNGVDPDMLDINGCADSQNNEGNTPLMWAIRNGHFGPFCALLEHGADPSKAADDKDRGGGLHFAAELDRIEMIEILLKKGTQINDCDNHYRQQTPLSSAAERGHLQSVRLLLDRGADPKSADVNGRQPLSWAAQNGHTQVVDCLLEKTRDDIDLEDDTGKTPLCYAAMNGRGDVVGMLLSKGAQHSVKDRDGHDPLHYALQSGNKAAIEAFSANRIPVTI</sequence>
<protein>
    <recommendedName>
        <fullName evidence="7">Nucleoside phosphorylase domain-containing protein</fullName>
    </recommendedName>
</protein>
<keyword evidence="2" id="KW-0040">ANK repeat</keyword>
<accession>A0AAD6FZF6</accession>
<dbReference type="SUPFAM" id="SSF48403">
    <property type="entry name" value="Ankyrin repeat"/>
    <property type="match status" value="2"/>
</dbReference>
<keyword evidence="6" id="KW-1185">Reference proteome</keyword>
<evidence type="ECO:0000256" key="2">
    <source>
        <dbReference type="PROSITE-ProRule" id="PRU00023"/>
    </source>
</evidence>
<dbReference type="GeneID" id="81603160"/>
<dbReference type="InterPro" id="IPR054471">
    <property type="entry name" value="GPIID_WHD"/>
</dbReference>
<feature type="repeat" description="ANK" evidence="2">
    <location>
        <begin position="1150"/>
        <end position="1182"/>
    </location>
</feature>
<dbReference type="Pfam" id="PF22939">
    <property type="entry name" value="WHD_GPIID"/>
    <property type="match status" value="1"/>
</dbReference>
<feature type="domain" description="GPI inositol-deacylase winged helix" evidence="3">
    <location>
        <begin position="659"/>
        <end position="739"/>
    </location>
</feature>
<dbReference type="Pfam" id="PF12796">
    <property type="entry name" value="Ank_2"/>
    <property type="match status" value="3"/>
</dbReference>